<comment type="caution">
    <text evidence="5">The sequence shown here is derived from an EMBL/GenBank/DDBJ whole genome shotgun (WGS) entry which is preliminary data.</text>
</comment>
<dbReference type="EMBL" id="BAABIE010000002">
    <property type="protein sequence ID" value="GAA4740268.1"/>
    <property type="molecule type" value="Genomic_DNA"/>
</dbReference>
<dbReference type="PANTHER" id="PTHR38011">
    <property type="entry name" value="DIHYDROFOLATE REDUCTASE FAMILY PROTEIN (AFU_ORTHOLOGUE AFUA_8G06820)"/>
    <property type="match status" value="1"/>
</dbReference>
<evidence type="ECO:0000256" key="1">
    <source>
        <dbReference type="ARBA" id="ARBA00005104"/>
    </source>
</evidence>
<protein>
    <submittedName>
        <fullName evidence="5">Pyrimidine reductase family protein</fullName>
    </submittedName>
</protein>
<dbReference type="InterPro" id="IPR050765">
    <property type="entry name" value="Riboflavin_Biosynth_HTPR"/>
</dbReference>
<organism evidence="5 6">
    <name type="scientific">Gordonia alkaliphila</name>
    <dbReference type="NCBI Taxonomy" id="1053547"/>
    <lineage>
        <taxon>Bacteria</taxon>
        <taxon>Bacillati</taxon>
        <taxon>Actinomycetota</taxon>
        <taxon>Actinomycetes</taxon>
        <taxon>Mycobacteriales</taxon>
        <taxon>Gordoniaceae</taxon>
        <taxon>Gordonia</taxon>
    </lineage>
</organism>
<evidence type="ECO:0000256" key="2">
    <source>
        <dbReference type="ARBA" id="ARBA00022857"/>
    </source>
</evidence>
<evidence type="ECO:0000313" key="5">
    <source>
        <dbReference type="EMBL" id="GAA4740268.1"/>
    </source>
</evidence>
<dbReference type="PANTHER" id="PTHR38011:SF7">
    <property type="entry name" value="2,5-DIAMINO-6-RIBOSYLAMINO-4(3H)-PYRIMIDINONE 5'-PHOSPHATE REDUCTASE"/>
    <property type="match status" value="1"/>
</dbReference>
<dbReference type="InterPro" id="IPR002734">
    <property type="entry name" value="RibDG_C"/>
</dbReference>
<name>A0ABP8YX52_9ACTN</name>
<reference evidence="6" key="1">
    <citation type="journal article" date="2019" name="Int. J. Syst. Evol. Microbiol.">
        <title>The Global Catalogue of Microorganisms (GCM) 10K type strain sequencing project: providing services to taxonomists for standard genome sequencing and annotation.</title>
        <authorList>
            <consortium name="The Broad Institute Genomics Platform"/>
            <consortium name="The Broad Institute Genome Sequencing Center for Infectious Disease"/>
            <person name="Wu L."/>
            <person name="Ma J."/>
        </authorList>
    </citation>
    <scope>NUCLEOTIDE SEQUENCE [LARGE SCALE GENOMIC DNA]</scope>
    <source>
        <strain evidence="6">JCM 18077</strain>
    </source>
</reference>
<dbReference type="Gene3D" id="3.40.430.10">
    <property type="entry name" value="Dihydrofolate Reductase, subunit A"/>
    <property type="match status" value="1"/>
</dbReference>
<dbReference type="RefSeq" id="WP_345312334.1">
    <property type="nucleotide sequence ID" value="NZ_BAABIE010000002.1"/>
</dbReference>
<evidence type="ECO:0000256" key="3">
    <source>
        <dbReference type="ARBA" id="ARBA00023002"/>
    </source>
</evidence>
<keyword evidence="3" id="KW-0560">Oxidoreductase</keyword>
<keyword evidence="6" id="KW-1185">Reference proteome</keyword>
<dbReference type="InterPro" id="IPR024072">
    <property type="entry name" value="DHFR-like_dom_sf"/>
</dbReference>
<evidence type="ECO:0000313" key="6">
    <source>
        <dbReference type="Proteomes" id="UP001500822"/>
    </source>
</evidence>
<proteinExistence type="predicted"/>
<dbReference type="Pfam" id="PF01872">
    <property type="entry name" value="RibD_C"/>
    <property type="match status" value="1"/>
</dbReference>
<sequence>MVSTLSRTELLDAYAWPAGPWLRTNFVYSLDASLTRDGVSAGLSGPADSAVLHRLRGGADAVLVGASTAVAENYIGVKLPDAEQQARTARGQGGPPPLVVVTRSGQIGEPSRFLTHTTTGNYLLLTTDDPAAYERAAGHVERSEGTMTLLHAPDGLGQGIGLLHQRGLLRILCEGGPHVSGALAAEGLIDELCVTLSPAAGGEGRGGTTPQATDEYTPAFVAAVDHFLFTRWIRRQEGDA</sequence>
<dbReference type="SUPFAM" id="SSF53597">
    <property type="entry name" value="Dihydrofolate reductase-like"/>
    <property type="match status" value="1"/>
</dbReference>
<evidence type="ECO:0000259" key="4">
    <source>
        <dbReference type="Pfam" id="PF01872"/>
    </source>
</evidence>
<gene>
    <name evidence="5" type="ORF">GCM10023217_05310</name>
</gene>
<keyword evidence="2" id="KW-0521">NADP</keyword>
<comment type="pathway">
    <text evidence="1">Cofactor biosynthesis; riboflavin biosynthesis.</text>
</comment>
<dbReference type="Proteomes" id="UP001500822">
    <property type="component" value="Unassembled WGS sequence"/>
</dbReference>
<feature type="domain" description="Bacterial bifunctional deaminase-reductase C-terminal" evidence="4">
    <location>
        <begin position="20"/>
        <end position="207"/>
    </location>
</feature>
<accession>A0ABP8YX52</accession>